<dbReference type="AlphaFoldDB" id="A0A812JFI1"/>
<feature type="region of interest" description="Disordered" evidence="1">
    <location>
        <begin position="1"/>
        <end position="39"/>
    </location>
</feature>
<name>A0A812JFI1_9DINO</name>
<dbReference type="EMBL" id="CAJNDS010000447">
    <property type="protein sequence ID" value="CAE7207431.1"/>
    <property type="molecule type" value="Genomic_DNA"/>
</dbReference>
<proteinExistence type="predicted"/>
<sequence length="117" mass="13112">MRSFDSGPSREDSGQGPFASSSPSRVRVAEHGDGREAKECFGNQAPPFLGPGFLKHVVAEISVKHCWCIYTDIYRERERERAREPKCISHSSHAEMRTIGCEAAPLELEVTRRRALP</sequence>
<evidence type="ECO:0000313" key="3">
    <source>
        <dbReference type="Proteomes" id="UP000604046"/>
    </source>
</evidence>
<accession>A0A812JFI1</accession>
<dbReference type="Proteomes" id="UP000604046">
    <property type="component" value="Unassembled WGS sequence"/>
</dbReference>
<keyword evidence="3" id="KW-1185">Reference proteome</keyword>
<evidence type="ECO:0000256" key="1">
    <source>
        <dbReference type="SAM" id="MobiDB-lite"/>
    </source>
</evidence>
<feature type="compositionally biased region" description="Basic and acidic residues" evidence="1">
    <location>
        <begin position="27"/>
        <end position="39"/>
    </location>
</feature>
<protein>
    <submittedName>
        <fullName evidence="2">Uncharacterized protein</fullName>
    </submittedName>
</protein>
<gene>
    <name evidence="2" type="ORF">SNAT2548_LOCUS6699</name>
</gene>
<comment type="caution">
    <text evidence="2">The sequence shown here is derived from an EMBL/GenBank/DDBJ whole genome shotgun (WGS) entry which is preliminary data.</text>
</comment>
<evidence type="ECO:0000313" key="2">
    <source>
        <dbReference type="EMBL" id="CAE7207431.1"/>
    </source>
</evidence>
<reference evidence="2" key="1">
    <citation type="submission" date="2021-02" db="EMBL/GenBank/DDBJ databases">
        <authorList>
            <person name="Dougan E. K."/>
            <person name="Rhodes N."/>
            <person name="Thang M."/>
            <person name="Chan C."/>
        </authorList>
    </citation>
    <scope>NUCLEOTIDE SEQUENCE</scope>
</reference>
<organism evidence="2 3">
    <name type="scientific">Symbiodinium natans</name>
    <dbReference type="NCBI Taxonomy" id="878477"/>
    <lineage>
        <taxon>Eukaryota</taxon>
        <taxon>Sar</taxon>
        <taxon>Alveolata</taxon>
        <taxon>Dinophyceae</taxon>
        <taxon>Suessiales</taxon>
        <taxon>Symbiodiniaceae</taxon>
        <taxon>Symbiodinium</taxon>
    </lineage>
</organism>